<feature type="transmembrane region" description="Helical" evidence="1">
    <location>
        <begin position="143"/>
        <end position="169"/>
    </location>
</feature>
<sequence>MRTAFSLPAGRTAKSYVASGAGLGRGLGTAGYGGLTRKDPPEIETAAGRATAGRIVPIAIPKMYVFGDTDLQQPSFRSNRSFFQIKQSGVWRARLVPLLKTCTKPGTRTKKMIGSVHCWIENRNQIPCLGKSLPAGTKNHSEYISVITFVAAALSAFSIIVASALSSMVETCKNTKQS</sequence>
<dbReference type="HOGENOM" id="CLU_1512663_0_0_1"/>
<dbReference type="STRING" id="109376.A0A0D3AUR3"/>
<dbReference type="AlphaFoldDB" id="A0A0D3AUR3"/>
<proteinExistence type="predicted"/>
<name>A0A0D3AUR3_BRAOL</name>
<evidence type="ECO:0000313" key="3">
    <source>
        <dbReference type="Proteomes" id="UP000032141"/>
    </source>
</evidence>
<accession>A0A0D3AUR3</accession>
<reference evidence="2 3" key="1">
    <citation type="journal article" date="2014" name="Genome Biol.">
        <title>Transcriptome and methylome profiling reveals relics of genome dominance in the mesopolyploid Brassica oleracea.</title>
        <authorList>
            <person name="Parkin I.A."/>
            <person name="Koh C."/>
            <person name="Tang H."/>
            <person name="Robinson S.J."/>
            <person name="Kagale S."/>
            <person name="Clarke W.E."/>
            <person name="Town C.D."/>
            <person name="Nixon J."/>
            <person name="Krishnakumar V."/>
            <person name="Bidwell S.L."/>
            <person name="Denoeud F."/>
            <person name="Belcram H."/>
            <person name="Links M.G."/>
            <person name="Just J."/>
            <person name="Clarke C."/>
            <person name="Bender T."/>
            <person name="Huebert T."/>
            <person name="Mason A.S."/>
            <person name="Pires J.C."/>
            <person name="Barker G."/>
            <person name="Moore J."/>
            <person name="Walley P.G."/>
            <person name="Manoli S."/>
            <person name="Batley J."/>
            <person name="Edwards D."/>
            <person name="Nelson M.N."/>
            <person name="Wang X."/>
            <person name="Paterson A.H."/>
            <person name="King G."/>
            <person name="Bancroft I."/>
            <person name="Chalhoub B."/>
            <person name="Sharpe A.G."/>
        </authorList>
    </citation>
    <scope>NUCLEOTIDE SEQUENCE</scope>
    <source>
        <strain evidence="2 3">cv. TO1000</strain>
    </source>
</reference>
<evidence type="ECO:0000256" key="1">
    <source>
        <dbReference type="SAM" id="Phobius"/>
    </source>
</evidence>
<dbReference type="EnsemblPlants" id="Bo2g131640.1">
    <property type="protein sequence ID" value="Bo2g131640.1"/>
    <property type="gene ID" value="Bo2g131640"/>
</dbReference>
<reference evidence="2" key="2">
    <citation type="submission" date="2015-03" db="UniProtKB">
        <authorList>
            <consortium name="EnsemblPlants"/>
        </authorList>
    </citation>
    <scope>IDENTIFICATION</scope>
</reference>
<evidence type="ECO:0000313" key="2">
    <source>
        <dbReference type="EnsemblPlants" id="Bo2g131640.1"/>
    </source>
</evidence>
<keyword evidence="1" id="KW-1133">Transmembrane helix</keyword>
<keyword evidence="3" id="KW-1185">Reference proteome</keyword>
<dbReference type="Proteomes" id="UP000032141">
    <property type="component" value="Chromosome C2"/>
</dbReference>
<dbReference type="Gramene" id="Bo2g131640.1">
    <property type="protein sequence ID" value="Bo2g131640.1"/>
    <property type="gene ID" value="Bo2g131640"/>
</dbReference>
<keyword evidence="1" id="KW-0472">Membrane</keyword>
<keyword evidence="1" id="KW-0812">Transmembrane</keyword>
<protein>
    <submittedName>
        <fullName evidence="2">Uncharacterized protein</fullName>
    </submittedName>
</protein>
<organism evidence="2 3">
    <name type="scientific">Brassica oleracea var. oleracea</name>
    <dbReference type="NCBI Taxonomy" id="109376"/>
    <lineage>
        <taxon>Eukaryota</taxon>
        <taxon>Viridiplantae</taxon>
        <taxon>Streptophyta</taxon>
        <taxon>Embryophyta</taxon>
        <taxon>Tracheophyta</taxon>
        <taxon>Spermatophyta</taxon>
        <taxon>Magnoliopsida</taxon>
        <taxon>eudicotyledons</taxon>
        <taxon>Gunneridae</taxon>
        <taxon>Pentapetalae</taxon>
        <taxon>rosids</taxon>
        <taxon>malvids</taxon>
        <taxon>Brassicales</taxon>
        <taxon>Brassicaceae</taxon>
        <taxon>Brassiceae</taxon>
        <taxon>Brassica</taxon>
    </lineage>
</organism>